<dbReference type="EMBL" id="VYXP01000003">
    <property type="protein sequence ID" value="KAA9132818.1"/>
    <property type="molecule type" value="Genomic_DNA"/>
</dbReference>
<evidence type="ECO:0000313" key="4">
    <source>
        <dbReference type="EMBL" id="KAA9132818.1"/>
    </source>
</evidence>
<dbReference type="SUPFAM" id="SSF53927">
    <property type="entry name" value="Cytidine deaminase-like"/>
    <property type="match status" value="1"/>
</dbReference>
<dbReference type="GO" id="GO:0005737">
    <property type="term" value="C:cytoplasm"/>
    <property type="evidence" value="ECO:0007669"/>
    <property type="project" value="UniProtKB-SubCell"/>
</dbReference>
<dbReference type="Gene3D" id="3.10.20.10">
    <property type="match status" value="1"/>
</dbReference>
<dbReference type="Pfam" id="PF02634">
    <property type="entry name" value="FdhD-NarQ"/>
    <property type="match status" value="1"/>
</dbReference>
<dbReference type="GO" id="GO:0016783">
    <property type="term" value="F:sulfurtransferase activity"/>
    <property type="evidence" value="ECO:0007669"/>
    <property type="project" value="InterPro"/>
</dbReference>
<gene>
    <name evidence="3 4" type="primary">fdhD</name>
    <name evidence="4" type="ORF">F3N42_04655</name>
</gene>
<evidence type="ECO:0000256" key="3">
    <source>
        <dbReference type="HAMAP-Rule" id="MF_00187"/>
    </source>
</evidence>
<keyword evidence="4" id="KW-0808">Transferase</keyword>
<name>A0A5N0TDR3_9GAMM</name>
<comment type="subcellular location">
    <subcellularLocation>
        <location evidence="3">Cytoplasm</location>
    </subcellularLocation>
</comment>
<feature type="active site" description="Cysteine persulfide intermediate" evidence="3">
    <location>
        <position position="107"/>
    </location>
</feature>
<dbReference type="PIRSF" id="PIRSF015626">
    <property type="entry name" value="FdhD"/>
    <property type="match status" value="1"/>
</dbReference>
<dbReference type="AlphaFoldDB" id="A0A5N0TDR3"/>
<evidence type="ECO:0000256" key="2">
    <source>
        <dbReference type="ARBA" id="ARBA00023150"/>
    </source>
</evidence>
<comment type="similarity">
    <text evidence="3">Belongs to the FdhD family.</text>
</comment>
<accession>A0A5N0TDR3</accession>
<dbReference type="InterPro" id="IPR003786">
    <property type="entry name" value="FdhD"/>
</dbReference>
<keyword evidence="5" id="KW-1185">Reference proteome</keyword>
<dbReference type="GO" id="GO:0006777">
    <property type="term" value="P:Mo-molybdopterin cofactor biosynthetic process"/>
    <property type="evidence" value="ECO:0007669"/>
    <property type="project" value="UniProtKB-UniRule"/>
</dbReference>
<dbReference type="GO" id="GO:0097163">
    <property type="term" value="F:sulfur carrier activity"/>
    <property type="evidence" value="ECO:0007669"/>
    <property type="project" value="UniProtKB-UniRule"/>
</dbReference>
<dbReference type="PANTHER" id="PTHR30592">
    <property type="entry name" value="FORMATE DEHYDROGENASE"/>
    <property type="match status" value="1"/>
</dbReference>
<dbReference type="InterPro" id="IPR016193">
    <property type="entry name" value="Cytidine_deaminase-like"/>
</dbReference>
<evidence type="ECO:0000256" key="1">
    <source>
        <dbReference type="ARBA" id="ARBA00022490"/>
    </source>
</evidence>
<feature type="binding site" evidence="3">
    <location>
        <begin position="244"/>
        <end position="249"/>
    </location>
    <ligand>
        <name>Mo-bis(molybdopterin guanine dinucleotide)</name>
        <dbReference type="ChEBI" id="CHEBI:60539"/>
    </ligand>
</feature>
<sequence length="262" mass="27366">MPSAVTTLSRWQDGRLEPGEDLVAGECPVAISFNRRPYVVMMATPANLEELGLGFCLTEGLLDDAGELLASRVIERDQGVELALTVAETALARLDGQRRNLSGRTGCGLCGAETLEQAMAVPPKVGEQLQVSHQALQSALASLEANQPLQAATGAVHCAAWCDAGGRVVTAREDVGRHNALDKLLGWRASAGPGGGFVVVSSRASYEMVHKCAMAGVELLLAVSAPTALAIAYAEHCGLSLVGFARPGRHNIYTAPGRVVNG</sequence>
<comment type="caution">
    <text evidence="4">The sequence shown here is derived from an EMBL/GenBank/DDBJ whole genome shotgun (WGS) entry which is preliminary data.</text>
</comment>
<dbReference type="Proteomes" id="UP000325372">
    <property type="component" value="Unassembled WGS sequence"/>
</dbReference>
<dbReference type="NCBIfam" id="TIGR00129">
    <property type="entry name" value="fdhD_narQ"/>
    <property type="match status" value="1"/>
</dbReference>
<protein>
    <recommendedName>
        <fullName evidence="3">Sulfur carrier protein FdhD</fullName>
    </recommendedName>
</protein>
<dbReference type="HAMAP" id="MF_00187">
    <property type="entry name" value="FdhD"/>
    <property type="match status" value="1"/>
</dbReference>
<organism evidence="4 5">
    <name type="scientific">Marinihelvus fidelis</name>
    <dbReference type="NCBI Taxonomy" id="2613842"/>
    <lineage>
        <taxon>Bacteria</taxon>
        <taxon>Pseudomonadati</taxon>
        <taxon>Pseudomonadota</taxon>
        <taxon>Gammaproteobacteria</taxon>
        <taxon>Chromatiales</taxon>
        <taxon>Wenzhouxiangellaceae</taxon>
        <taxon>Marinihelvus</taxon>
    </lineage>
</organism>
<dbReference type="Gene3D" id="3.40.140.10">
    <property type="entry name" value="Cytidine Deaminase, domain 2"/>
    <property type="match status" value="1"/>
</dbReference>
<dbReference type="PANTHER" id="PTHR30592:SF1">
    <property type="entry name" value="SULFUR CARRIER PROTEIN FDHD"/>
    <property type="match status" value="1"/>
</dbReference>
<dbReference type="RefSeq" id="WP_150863540.1">
    <property type="nucleotide sequence ID" value="NZ_VYXP01000003.1"/>
</dbReference>
<comment type="function">
    <text evidence="3">Required for formate dehydrogenase (FDH) activity. Acts as a sulfur carrier protein that transfers sulfur from IscS to the molybdenum cofactor prior to its insertion into FDH.</text>
</comment>
<keyword evidence="1 3" id="KW-0963">Cytoplasm</keyword>
<reference evidence="4 5" key="1">
    <citation type="submission" date="2019-09" db="EMBL/GenBank/DDBJ databases">
        <title>Wenzhouxiangella sp. Genome sequencing and assembly.</title>
        <authorList>
            <person name="Zhang R."/>
        </authorList>
    </citation>
    <scope>NUCLEOTIDE SEQUENCE [LARGE SCALE GENOMIC DNA]</scope>
    <source>
        <strain evidence="4 5">W260</strain>
    </source>
</reference>
<proteinExistence type="inferred from homology"/>
<keyword evidence="2 3" id="KW-0501">Molybdenum cofactor biosynthesis</keyword>
<evidence type="ECO:0000313" key="5">
    <source>
        <dbReference type="Proteomes" id="UP000325372"/>
    </source>
</evidence>